<keyword evidence="5" id="KW-1185">Reference proteome</keyword>
<dbReference type="SUPFAM" id="SSF110997">
    <property type="entry name" value="Sporulation related repeat"/>
    <property type="match status" value="2"/>
</dbReference>
<dbReference type="Gene3D" id="3.30.70.1070">
    <property type="entry name" value="Sporulation related repeat"/>
    <property type="match status" value="2"/>
</dbReference>
<dbReference type="AlphaFoldDB" id="T2GE44"/>
<dbReference type="PROSITE" id="PS51724">
    <property type="entry name" value="SPOR"/>
    <property type="match status" value="3"/>
</dbReference>
<keyword evidence="2" id="KW-0732">Signal</keyword>
<reference evidence="5" key="2">
    <citation type="submission" date="2013-07" db="EMBL/GenBank/DDBJ databases">
        <authorList>
            <person name="Morais-Silva F.O."/>
            <person name="Rezende A.M."/>
            <person name="Pimentel C."/>
            <person name="Resende D.M."/>
            <person name="Santos C.I."/>
            <person name="Clemente C."/>
            <person name="de Oliveira L.M."/>
            <person name="da Silva S.M."/>
            <person name="Costa D.A."/>
            <person name="Varela-Raposo A."/>
            <person name="Horacio E.C.A."/>
            <person name="Matos M."/>
            <person name="Flores O."/>
            <person name="Ruiz J.C."/>
            <person name="Rodrigues-Pousada C."/>
        </authorList>
    </citation>
    <scope>NUCLEOTIDE SEQUENCE [LARGE SCALE GENOMIC DNA]</scope>
    <source>
        <strain evidence="5">ATCC 19364 / DSM 1382 / NCIMB 9332 / VKM B-1759</strain>
    </source>
</reference>
<dbReference type="HOGENOM" id="CLU_429454_0_0_7"/>
<dbReference type="Pfam" id="PF12975">
    <property type="entry name" value="DUF3859"/>
    <property type="match status" value="1"/>
</dbReference>
<dbReference type="Pfam" id="PF05036">
    <property type="entry name" value="SPOR"/>
    <property type="match status" value="2"/>
</dbReference>
<dbReference type="GO" id="GO:0042834">
    <property type="term" value="F:peptidoglycan binding"/>
    <property type="evidence" value="ECO:0007669"/>
    <property type="project" value="InterPro"/>
</dbReference>
<feature type="domain" description="SPOR" evidence="3">
    <location>
        <begin position="276"/>
        <end position="358"/>
    </location>
</feature>
<dbReference type="InterPro" id="IPR024331">
    <property type="entry name" value="DUF3859"/>
</dbReference>
<sequence>MLQGRCRCLLPVAAVASLLLGWVPAAAAFTATAKAAGMYGENVSSAPRGMDCAGVHAKLARQGETVSAQLLARFGMELLIEGGKQGAPARLDVELSHPPVQQPGHAEPVRSRKWEVPACVGVPVLVAWTFLADWELAPGDWTFDVSHQGKALLSKTFKVVEETMPEPEAQLSISLTPKVPAAAAGNATGNATGNASGGAITPEAGMAALALLRGIEPGVAAMVLDEAEAKALAGRSTAAGLPAVVKPVLRSTGMWHAVVVWDFAQPSADQGSERAGPAGEALAVQLGSYREHAEAVAYADSLAQYGIQVFIESLQGDAGVLHTVRVGPFDATRSGRDQAVRTMDKLRARGVRLPLLTRTPEPVEHVVWKEPQAPPPPAPAEPLLSMEETKSRLNALMEMARTDEVLEQIGSRRHAQDNATDEAPEAEQPDEVAPGVERRPRITPAVEEFAKTASRGVVGQVQVQIGPFKKRAEAEAFRRLVTSKERPAVVTDVPAHGVAVQVGDFANAQAASAAGADWIARHAPEAGLSAMVVKEEGRSRSAGAASPGKPAASPAGTRFVLQLASTASKDEAERQCAVWAAKGLDARRVELPGALGRVHAVRVGDYATLPAAKAAAQAIHEAHGVLPMVVEEAPGGP</sequence>
<dbReference type="KEGG" id="dgg:DGI_2665"/>
<feature type="compositionally biased region" description="Acidic residues" evidence="1">
    <location>
        <begin position="419"/>
        <end position="430"/>
    </location>
</feature>
<evidence type="ECO:0000313" key="5">
    <source>
        <dbReference type="Proteomes" id="UP000016587"/>
    </source>
</evidence>
<evidence type="ECO:0000256" key="2">
    <source>
        <dbReference type="SAM" id="SignalP"/>
    </source>
</evidence>
<name>T2GE44_MEGG1</name>
<feature type="region of interest" description="Disordered" evidence="1">
    <location>
        <begin position="412"/>
        <end position="436"/>
    </location>
</feature>
<feature type="domain" description="SPOR" evidence="3">
    <location>
        <begin position="455"/>
        <end position="535"/>
    </location>
</feature>
<protein>
    <recommendedName>
        <fullName evidence="3">SPOR domain-containing protein</fullName>
    </recommendedName>
</protein>
<proteinExistence type="predicted"/>
<feature type="signal peptide" evidence="2">
    <location>
        <begin position="1"/>
        <end position="27"/>
    </location>
</feature>
<organism evidence="4 5">
    <name type="scientific">Megalodesulfovibrio gigas (strain ATCC 19364 / DSM 1382 / NCIMB 9332 / VKM B-1759)</name>
    <name type="common">Desulfovibrio gigas</name>
    <dbReference type="NCBI Taxonomy" id="1121448"/>
    <lineage>
        <taxon>Bacteria</taxon>
        <taxon>Pseudomonadati</taxon>
        <taxon>Thermodesulfobacteriota</taxon>
        <taxon>Desulfovibrionia</taxon>
        <taxon>Desulfovibrionales</taxon>
        <taxon>Desulfovibrionaceae</taxon>
        <taxon>Megalodesulfovibrio</taxon>
    </lineage>
</organism>
<dbReference type="InterPro" id="IPR007730">
    <property type="entry name" value="SPOR-like_dom"/>
</dbReference>
<evidence type="ECO:0000259" key="3">
    <source>
        <dbReference type="PROSITE" id="PS51724"/>
    </source>
</evidence>
<dbReference type="InterPro" id="IPR036680">
    <property type="entry name" value="SPOR-like_sf"/>
</dbReference>
<evidence type="ECO:0000313" key="4">
    <source>
        <dbReference type="EMBL" id="AGW14396.1"/>
    </source>
</evidence>
<dbReference type="Gene3D" id="2.60.40.2390">
    <property type="match status" value="1"/>
</dbReference>
<reference evidence="4 5" key="1">
    <citation type="journal article" date="2013" name="J. Bacteriol.">
        <title>Roles of HynAB and Ech, the only two hydrogenases found in the model sulfate reducer Desulfovibrio gigas.</title>
        <authorList>
            <person name="Morais-Silva F.O."/>
            <person name="Santos C.I."/>
            <person name="Rodrigues R."/>
            <person name="Pereira I.A."/>
            <person name="Rodrigues-Pousada C."/>
        </authorList>
    </citation>
    <scope>NUCLEOTIDE SEQUENCE [LARGE SCALE GENOMIC DNA]</scope>
    <source>
        <strain evidence="5">ATCC 19364 / DSM 1382 / NCIMB 9332 / VKM B-1759</strain>
    </source>
</reference>
<dbReference type="PATRIC" id="fig|1121448.10.peg.2621"/>
<dbReference type="EMBL" id="CP006585">
    <property type="protein sequence ID" value="AGW14396.1"/>
    <property type="molecule type" value="Genomic_DNA"/>
</dbReference>
<dbReference type="Proteomes" id="UP000016587">
    <property type="component" value="Chromosome"/>
</dbReference>
<accession>T2GE44</accession>
<gene>
    <name evidence="4" type="ORF">DGI_2665</name>
</gene>
<evidence type="ECO:0000256" key="1">
    <source>
        <dbReference type="SAM" id="MobiDB-lite"/>
    </source>
</evidence>
<feature type="chain" id="PRO_5004588381" description="SPOR domain-containing protein" evidence="2">
    <location>
        <begin position="28"/>
        <end position="637"/>
    </location>
</feature>
<feature type="domain" description="SPOR" evidence="3">
    <location>
        <begin position="553"/>
        <end position="632"/>
    </location>
</feature>